<name>A0A1E5UQU7_9POAL</name>
<evidence type="ECO:0000259" key="7">
    <source>
        <dbReference type="Pfam" id="PF18052"/>
    </source>
</evidence>
<dbReference type="InterPro" id="IPR038005">
    <property type="entry name" value="RX-like_CC"/>
</dbReference>
<dbReference type="PANTHER" id="PTHR19338">
    <property type="entry name" value="TRANSLOCASE OF INNER MITOCHONDRIAL MEMBRANE 13 HOMOLOG"/>
    <property type="match status" value="1"/>
</dbReference>
<evidence type="ECO:0000259" key="6">
    <source>
        <dbReference type="Pfam" id="PF00931"/>
    </source>
</evidence>
<dbReference type="CDD" id="cd14798">
    <property type="entry name" value="RX-CC_like"/>
    <property type="match status" value="1"/>
</dbReference>
<keyword evidence="2" id="KW-0433">Leucine-rich repeat</keyword>
<dbReference type="Gene3D" id="1.20.5.4130">
    <property type="match status" value="1"/>
</dbReference>
<evidence type="ECO:0000313" key="9">
    <source>
        <dbReference type="Proteomes" id="UP000095767"/>
    </source>
</evidence>
<evidence type="ECO:0000256" key="4">
    <source>
        <dbReference type="ARBA" id="ARBA00022741"/>
    </source>
</evidence>
<gene>
    <name evidence="8" type="ORF">BAE44_0023709</name>
</gene>
<comment type="caution">
    <text evidence="8">The sequence shown here is derived from an EMBL/GenBank/DDBJ whole genome shotgun (WGS) entry which is preliminary data.</text>
</comment>
<dbReference type="Pfam" id="PF18052">
    <property type="entry name" value="Rx_N"/>
    <property type="match status" value="1"/>
</dbReference>
<keyword evidence="3" id="KW-0677">Repeat</keyword>
<evidence type="ECO:0000256" key="5">
    <source>
        <dbReference type="ARBA" id="ARBA00022821"/>
    </source>
</evidence>
<dbReference type="SUPFAM" id="SSF52540">
    <property type="entry name" value="P-loop containing nucleoside triphosphate hydrolases"/>
    <property type="match status" value="1"/>
</dbReference>
<protein>
    <recommendedName>
        <fullName evidence="10">NB-ARC domain-containing protein</fullName>
    </recommendedName>
</protein>
<dbReference type="Pfam" id="PF00931">
    <property type="entry name" value="NB-ARC"/>
    <property type="match status" value="1"/>
</dbReference>
<keyword evidence="5" id="KW-0611">Plant defense</keyword>
<dbReference type="PANTHER" id="PTHR19338:SF65">
    <property type="entry name" value="OS06G0163900 PROTEIN"/>
    <property type="match status" value="1"/>
</dbReference>
<dbReference type="Proteomes" id="UP000095767">
    <property type="component" value="Unassembled WGS sequence"/>
</dbReference>
<dbReference type="InterPro" id="IPR002182">
    <property type="entry name" value="NB-ARC"/>
</dbReference>
<evidence type="ECO:0000256" key="3">
    <source>
        <dbReference type="ARBA" id="ARBA00022737"/>
    </source>
</evidence>
<evidence type="ECO:0008006" key="10">
    <source>
        <dbReference type="Google" id="ProtNLM"/>
    </source>
</evidence>
<dbReference type="AlphaFoldDB" id="A0A1E5UQU7"/>
<keyword evidence="9" id="KW-1185">Reference proteome</keyword>
<feature type="domain" description="NB-ARC" evidence="6">
    <location>
        <begin position="103"/>
        <end position="193"/>
    </location>
</feature>
<proteinExistence type="inferred from homology"/>
<reference evidence="8 9" key="1">
    <citation type="submission" date="2016-09" db="EMBL/GenBank/DDBJ databases">
        <title>The draft genome of Dichanthelium oligosanthes: A C3 panicoid grass species.</title>
        <authorList>
            <person name="Studer A.J."/>
            <person name="Schnable J.C."/>
            <person name="Brutnell T.P."/>
        </authorList>
    </citation>
    <scope>NUCLEOTIDE SEQUENCE [LARGE SCALE GENOMIC DNA]</scope>
    <source>
        <strain evidence="9">cv. Kellogg 1175</strain>
        <tissue evidence="8">Leaf</tissue>
    </source>
</reference>
<dbReference type="InterPro" id="IPR041118">
    <property type="entry name" value="Rx_N"/>
</dbReference>
<feature type="domain" description="Disease resistance N-terminal" evidence="7">
    <location>
        <begin position="14"/>
        <end position="85"/>
    </location>
</feature>
<dbReference type="STRING" id="888268.A0A1E5UQU7"/>
<evidence type="ECO:0000256" key="2">
    <source>
        <dbReference type="ARBA" id="ARBA00022614"/>
    </source>
</evidence>
<accession>A0A1E5UQU7</accession>
<organism evidence="8 9">
    <name type="scientific">Dichanthelium oligosanthes</name>
    <dbReference type="NCBI Taxonomy" id="888268"/>
    <lineage>
        <taxon>Eukaryota</taxon>
        <taxon>Viridiplantae</taxon>
        <taxon>Streptophyta</taxon>
        <taxon>Embryophyta</taxon>
        <taxon>Tracheophyta</taxon>
        <taxon>Spermatophyta</taxon>
        <taxon>Magnoliopsida</taxon>
        <taxon>Liliopsida</taxon>
        <taxon>Poales</taxon>
        <taxon>Poaceae</taxon>
        <taxon>PACMAD clade</taxon>
        <taxon>Panicoideae</taxon>
        <taxon>Panicodae</taxon>
        <taxon>Paniceae</taxon>
        <taxon>Dichantheliinae</taxon>
        <taxon>Dichanthelium</taxon>
    </lineage>
</organism>
<dbReference type="EMBL" id="LWDX02067378">
    <property type="protein sequence ID" value="OEL15272.1"/>
    <property type="molecule type" value="Genomic_DNA"/>
</dbReference>
<dbReference type="GO" id="GO:0043531">
    <property type="term" value="F:ADP binding"/>
    <property type="evidence" value="ECO:0007669"/>
    <property type="project" value="InterPro"/>
</dbReference>
<dbReference type="InterPro" id="IPR027417">
    <property type="entry name" value="P-loop_NTPase"/>
</dbReference>
<evidence type="ECO:0000256" key="1">
    <source>
        <dbReference type="ARBA" id="ARBA00008894"/>
    </source>
</evidence>
<sequence length="249" mass="28594">MDGVMVSVVTGETSSLFTKFATLLEKKYKLNKGVKEIISLRDEMSSMNALLMKLSRMEELDEQQEWRDKVRELSYDMEDCIDIFFNDRRGEFQQKKPIKFIPSEKIKVISVVGLGGVGKTTLAHQVYSMVKCKFDCTAFVSASQNPNMVKIFSDILSGVGCSEPSGLMDECKLNDLLKEHLKDKRYAHMNNSVMTHEKQYISSCMHLPLTVITYNFLQKFNYISSTMGLDNFVDTSINVYKLKCWYTKQ</sequence>
<dbReference type="GO" id="GO:0006952">
    <property type="term" value="P:defense response"/>
    <property type="evidence" value="ECO:0007669"/>
    <property type="project" value="UniProtKB-KW"/>
</dbReference>
<dbReference type="OrthoDB" id="689325at2759"/>
<comment type="similarity">
    <text evidence="1">Belongs to the disease resistance NB-LRR family.</text>
</comment>
<evidence type="ECO:0000313" key="8">
    <source>
        <dbReference type="EMBL" id="OEL15272.1"/>
    </source>
</evidence>
<keyword evidence="4" id="KW-0547">Nucleotide-binding</keyword>